<proteinExistence type="predicted"/>
<reference evidence="5 6" key="1">
    <citation type="submission" date="2014-04" db="EMBL/GenBank/DDBJ databases">
        <authorList>
            <consortium name="DOE Joint Genome Institute"/>
            <person name="Kuo A."/>
            <person name="Kohler A."/>
            <person name="Nagy L.G."/>
            <person name="Floudas D."/>
            <person name="Copeland A."/>
            <person name="Barry K.W."/>
            <person name="Cichocki N."/>
            <person name="Veneault-Fourrey C."/>
            <person name="LaButti K."/>
            <person name="Lindquist E.A."/>
            <person name="Lipzen A."/>
            <person name="Lundell T."/>
            <person name="Morin E."/>
            <person name="Murat C."/>
            <person name="Sun H."/>
            <person name="Tunlid A."/>
            <person name="Henrissat B."/>
            <person name="Grigoriev I.V."/>
            <person name="Hibbett D.S."/>
            <person name="Martin F."/>
            <person name="Nordberg H.P."/>
            <person name="Cantor M.N."/>
            <person name="Hua S.X."/>
        </authorList>
    </citation>
    <scope>NUCLEOTIDE SEQUENCE [LARGE SCALE GENOMIC DNA]</scope>
    <source>
        <strain evidence="5 6">Foug A</strain>
    </source>
</reference>
<evidence type="ECO:0000256" key="1">
    <source>
        <dbReference type="ARBA" id="ARBA00022448"/>
    </source>
</evidence>
<evidence type="ECO:0000259" key="4">
    <source>
        <dbReference type="PROSITE" id="PS50179"/>
    </source>
</evidence>
<dbReference type="PANTHER" id="PTHR47789:SF1">
    <property type="entry name" value="LAS SEVENTEEN-BINDING PROTEIN 5"/>
    <property type="match status" value="1"/>
</dbReference>
<dbReference type="PANTHER" id="PTHR47789">
    <property type="entry name" value="LAS SEVENTEEN-BINDING PROTEIN 5"/>
    <property type="match status" value="1"/>
</dbReference>
<feature type="region of interest" description="Disordered" evidence="3">
    <location>
        <begin position="171"/>
        <end position="220"/>
    </location>
</feature>
<feature type="compositionally biased region" description="Basic and acidic residues" evidence="3">
    <location>
        <begin position="174"/>
        <end position="208"/>
    </location>
</feature>
<dbReference type="GO" id="GO:0015031">
    <property type="term" value="P:protein transport"/>
    <property type="evidence" value="ECO:0007669"/>
    <property type="project" value="UniProtKB-KW"/>
</dbReference>
<dbReference type="PROSITE" id="PS50179">
    <property type="entry name" value="VHS"/>
    <property type="match status" value="1"/>
</dbReference>
<evidence type="ECO:0000256" key="3">
    <source>
        <dbReference type="SAM" id="MobiDB-lite"/>
    </source>
</evidence>
<dbReference type="HOGENOM" id="CLU_036827_3_1_1"/>
<feature type="region of interest" description="Disordered" evidence="3">
    <location>
        <begin position="325"/>
        <end position="439"/>
    </location>
</feature>
<dbReference type="CDD" id="cd16980">
    <property type="entry name" value="VHS_Lsb5"/>
    <property type="match status" value="1"/>
</dbReference>
<dbReference type="Gene3D" id="1.25.40.90">
    <property type="match status" value="1"/>
</dbReference>
<dbReference type="Pfam" id="PF03127">
    <property type="entry name" value="GAT"/>
    <property type="match status" value="1"/>
</dbReference>
<organism evidence="5 6">
    <name type="scientific">Scleroderma citrinum Foug A</name>
    <dbReference type="NCBI Taxonomy" id="1036808"/>
    <lineage>
        <taxon>Eukaryota</taxon>
        <taxon>Fungi</taxon>
        <taxon>Dikarya</taxon>
        <taxon>Basidiomycota</taxon>
        <taxon>Agaricomycotina</taxon>
        <taxon>Agaricomycetes</taxon>
        <taxon>Agaricomycetidae</taxon>
        <taxon>Boletales</taxon>
        <taxon>Sclerodermatineae</taxon>
        <taxon>Sclerodermataceae</taxon>
        <taxon>Scleroderma</taxon>
    </lineage>
</organism>
<dbReference type="AlphaFoldDB" id="A0A0C3ECC8"/>
<evidence type="ECO:0000313" key="5">
    <source>
        <dbReference type="EMBL" id="KIM70360.1"/>
    </source>
</evidence>
<dbReference type="SMART" id="SM00288">
    <property type="entry name" value="VHS"/>
    <property type="match status" value="1"/>
</dbReference>
<keyword evidence="1" id="KW-0813">Transport</keyword>
<sequence length="439" mass="48771">MSISVLKSAFNREKPLSSITNLIEIATSSTQAEESYDNLPELVHSIILQGTGPAEASRALRKKVKHGNSHQQYRALFILKALMENTPELKKRYIDDQLIDALKHVASDPTTASKVRKILIAIAASWNTEFKGDSSIADLYRECRAANRRSQGPSSNSADVDKMLQAAGLYSDAAEQKRKEKEEKEAARRKLKRDKAEAKRRADEEARRSKGRSRRPFNFEAERPQIVTSIANASQASYNLINAMKLVNPEKEKVETNEHVKECLERAKAAGKTIVRYIQHVENEEMIGTLIATNEQVIAAIQMYEALVTAPTSDPTTEIQSGLTAVTLSPDEPQDQPRPTEEDDSFGNTGEYAHPDLQDLSFGPLGHEQGALPPPMKPSAQRASFSDDDWDHVGLGTLSDLSDYEEEEQPHDDPGPSTSTHREKMPVHTEDPFADPFAD</sequence>
<dbReference type="GO" id="GO:0051666">
    <property type="term" value="P:actin cortical patch localization"/>
    <property type="evidence" value="ECO:0007669"/>
    <property type="project" value="TreeGrafter"/>
</dbReference>
<dbReference type="Pfam" id="PF00790">
    <property type="entry name" value="VHS"/>
    <property type="match status" value="1"/>
</dbReference>
<dbReference type="OrthoDB" id="10068368at2759"/>
<dbReference type="Proteomes" id="UP000053989">
    <property type="component" value="Unassembled WGS sequence"/>
</dbReference>
<keyword evidence="6" id="KW-1185">Reference proteome</keyword>
<reference evidence="6" key="2">
    <citation type="submission" date="2015-01" db="EMBL/GenBank/DDBJ databases">
        <title>Evolutionary Origins and Diversification of the Mycorrhizal Mutualists.</title>
        <authorList>
            <consortium name="DOE Joint Genome Institute"/>
            <consortium name="Mycorrhizal Genomics Consortium"/>
            <person name="Kohler A."/>
            <person name="Kuo A."/>
            <person name="Nagy L.G."/>
            <person name="Floudas D."/>
            <person name="Copeland A."/>
            <person name="Barry K.W."/>
            <person name="Cichocki N."/>
            <person name="Veneault-Fourrey C."/>
            <person name="LaButti K."/>
            <person name="Lindquist E.A."/>
            <person name="Lipzen A."/>
            <person name="Lundell T."/>
            <person name="Morin E."/>
            <person name="Murat C."/>
            <person name="Riley R."/>
            <person name="Ohm R."/>
            <person name="Sun H."/>
            <person name="Tunlid A."/>
            <person name="Henrissat B."/>
            <person name="Grigoriev I.V."/>
            <person name="Hibbett D.S."/>
            <person name="Martin F."/>
        </authorList>
    </citation>
    <scope>NUCLEOTIDE SEQUENCE [LARGE SCALE GENOMIC DNA]</scope>
    <source>
        <strain evidence="6">Foug A</strain>
    </source>
</reference>
<dbReference type="GO" id="GO:0035091">
    <property type="term" value="F:phosphatidylinositol binding"/>
    <property type="evidence" value="ECO:0007669"/>
    <property type="project" value="InterPro"/>
</dbReference>
<dbReference type="GO" id="GO:0030479">
    <property type="term" value="C:actin cortical patch"/>
    <property type="evidence" value="ECO:0007669"/>
    <property type="project" value="TreeGrafter"/>
</dbReference>
<evidence type="ECO:0000256" key="2">
    <source>
        <dbReference type="ARBA" id="ARBA00022927"/>
    </source>
</evidence>
<keyword evidence="2" id="KW-0653">Protein transport</keyword>
<dbReference type="SUPFAM" id="SSF48464">
    <property type="entry name" value="ENTH/VHS domain"/>
    <property type="match status" value="1"/>
</dbReference>
<dbReference type="InterPro" id="IPR044103">
    <property type="entry name" value="GAT_LSB5"/>
</dbReference>
<evidence type="ECO:0000313" key="6">
    <source>
        <dbReference type="Proteomes" id="UP000053989"/>
    </source>
</evidence>
<protein>
    <recommendedName>
        <fullName evidence="4">VHS domain-containing protein</fullName>
    </recommendedName>
</protein>
<dbReference type="GO" id="GO:0043130">
    <property type="term" value="F:ubiquitin binding"/>
    <property type="evidence" value="ECO:0007669"/>
    <property type="project" value="InterPro"/>
</dbReference>
<name>A0A0C3ECC8_9AGAM</name>
<dbReference type="EMBL" id="KN822005">
    <property type="protein sequence ID" value="KIM70360.1"/>
    <property type="molecule type" value="Genomic_DNA"/>
</dbReference>
<dbReference type="SUPFAM" id="SSF89009">
    <property type="entry name" value="GAT-like domain"/>
    <property type="match status" value="1"/>
</dbReference>
<dbReference type="Gene3D" id="1.20.58.160">
    <property type="match status" value="1"/>
</dbReference>
<dbReference type="InterPro" id="IPR045007">
    <property type="entry name" value="LSB5"/>
</dbReference>
<dbReference type="InterPro" id="IPR008942">
    <property type="entry name" value="ENTH_VHS"/>
</dbReference>
<dbReference type="InterPro" id="IPR002014">
    <property type="entry name" value="VHS_dom"/>
</dbReference>
<dbReference type="CDD" id="cd14232">
    <property type="entry name" value="GAT_LSB5"/>
    <property type="match status" value="1"/>
</dbReference>
<feature type="domain" description="VHS" evidence="4">
    <location>
        <begin position="26"/>
        <end position="151"/>
    </location>
</feature>
<feature type="compositionally biased region" description="Basic and acidic residues" evidence="3">
    <location>
        <begin position="420"/>
        <end position="431"/>
    </location>
</feature>
<dbReference type="InterPro" id="IPR004152">
    <property type="entry name" value="GAT_dom"/>
</dbReference>
<dbReference type="GO" id="GO:0006897">
    <property type="term" value="P:endocytosis"/>
    <property type="evidence" value="ECO:0007669"/>
    <property type="project" value="InterPro"/>
</dbReference>
<dbReference type="InterPro" id="IPR038425">
    <property type="entry name" value="GAT_sf"/>
</dbReference>
<accession>A0A0C3ECC8</accession>
<gene>
    <name evidence="5" type="ORF">SCLCIDRAFT_1207697</name>
</gene>
<dbReference type="GO" id="GO:0007015">
    <property type="term" value="P:actin filament organization"/>
    <property type="evidence" value="ECO:0007669"/>
    <property type="project" value="InterPro"/>
</dbReference>
<dbReference type="GO" id="GO:0007034">
    <property type="term" value="P:vacuolar transport"/>
    <property type="evidence" value="ECO:0007669"/>
    <property type="project" value="UniProtKB-ARBA"/>
</dbReference>
<dbReference type="STRING" id="1036808.A0A0C3ECC8"/>
<dbReference type="FunCoup" id="A0A0C3ECC8">
    <property type="interactions" value="19"/>
</dbReference>
<dbReference type="InParanoid" id="A0A0C3ECC8"/>